<accession>A0A090VWX3</accession>
<evidence type="ECO:0000313" key="2">
    <source>
        <dbReference type="EMBL" id="GAL71923.1"/>
    </source>
</evidence>
<dbReference type="Proteomes" id="UP000029641">
    <property type="component" value="Unassembled WGS sequence"/>
</dbReference>
<protein>
    <submittedName>
        <fullName evidence="1">Uncharacterized protein</fullName>
    </submittedName>
</protein>
<organism evidence="1 4">
    <name type="scientific">Jejuia pallidilutea</name>
    <dbReference type="NCBI Taxonomy" id="504487"/>
    <lineage>
        <taxon>Bacteria</taxon>
        <taxon>Pseudomonadati</taxon>
        <taxon>Bacteroidota</taxon>
        <taxon>Flavobacteriia</taxon>
        <taxon>Flavobacteriales</taxon>
        <taxon>Flavobacteriaceae</taxon>
        <taxon>Jejuia</taxon>
    </lineage>
</organism>
<evidence type="ECO:0000313" key="5">
    <source>
        <dbReference type="Proteomes" id="UP000030184"/>
    </source>
</evidence>
<dbReference type="EMBL" id="BBNY01000015">
    <property type="protein sequence ID" value="GAL89577.1"/>
    <property type="molecule type" value="Genomic_DNA"/>
</dbReference>
<dbReference type="EMBL" id="BBNR01000020">
    <property type="protein sequence ID" value="GAL68453.1"/>
    <property type="molecule type" value="Genomic_DNA"/>
</dbReference>
<name>A0A090VWX3_9FLAO</name>
<dbReference type="STRING" id="504487.JCM19538_559"/>
<evidence type="ECO:0000313" key="4">
    <source>
        <dbReference type="Proteomes" id="UP000029641"/>
    </source>
</evidence>
<sequence length="52" mass="5847">MYIEAQSKVCNACNNVKNKNENINSFKAGFEVFSNIPFLNEGTICFNQTTLP</sequence>
<dbReference type="Proteomes" id="UP000029646">
    <property type="component" value="Unassembled WGS sequence"/>
</dbReference>
<keyword evidence="5" id="KW-1185">Reference proteome</keyword>
<evidence type="ECO:0000313" key="3">
    <source>
        <dbReference type="EMBL" id="GAL89577.1"/>
    </source>
</evidence>
<dbReference type="AlphaFoldDB" id="A0A090VWX3"/>
<proteinExistence type="predicted"/>
<evidence type="ECO:0000313" key="1">
    <source>
        <dbReference type="EMBL" id="GAL68453.1"/>
    </source>
</evidence>
<dbReference type="Proteomes" id="UP000030184">
    <property type="component" value="Unassembled WGS sequence"/>
</dbReference>
<gene>
    <name evidence="1" type="ORF">JCM19301_96</name>
    <name evidence="2" type="ORF">JCM19302_430</name>
    <name evidence="3" type="ORF">JCM19538_559</name>
</gene>
<comment type="caution">
    <text evidence="1">The sequence shown here is derived from an EMBL/GenBank/DDBJ whole genome shotgun (WGS) entry which is preliminary data.</text>
</comment>
<reference evidence="5" key="1">
    <citation type="journal article" date="2014" name="Genome Announc.">
        <title>Draft Genome Sequence of Marine Flavobacterium Jejuia pallidilutea Strain 11shimoA1 and Pigmentation Mutants.</title>
        <authorList>
            <person name="Takatani N."/>
            <person name="Nakanishi M."/>
            <person name="Meirelles P."/>
            <person name="Mino S."/>
            <person name="Suda W."/>
            <person name="Oshima K."/>
            <person name="Hattori M."/>
            <person name="Ohkuma M."/>
            <person name="Hosokawa M."/>
            <person name="Miyashita K."/>
            <person name="Thompson F.L."/>
            <person name="Niwa A."/>
            <person name="Sawabe T."/>
            <person name="Sawabe T."/>
        </authorList>
    </citation>
    <scope>NUCLEOTIDE SEQUENCE [LARGE SCALE GENOMIC DNA]</scope>
    <source>
        <strain evidence="5">JCM 19538</strain>
    </source>
</reference>
<dbReference type="EMBL" id="BBNS01000017">
    <property type="protein sequence ID" value="GAL71923.1"/>
    <property type="molecule type" value="Genomic_DNA"/>
</dbReference>